<evidence type="ECO:0000256" key="3">
    <source>
        <dbReference type="ARBA" id="ARBA00023054"/>
    </source>
</evidence>
<accession>A0A1L4D1Y5</accession>
<dbReference type="EMBL" id="CP017834">
    <property type="protein sequence ID" value="APJ04208.1"/>
    <property type="molecule type" value="Genomic_DNA"/>
</dbReference>
<gene>
    <name evidence="8" type="ORF">AXG55_09940</name>
</gene>
<evidence type="ECO:0000259" key="6">
    <source>
        <dbReference type="Pfam" id="PF02465"/>
    </source>
</evidence>
<keyword evidence="9" id="KW-1185">Reference proteome</keyword>
<dbReference type="GO" id="GO:0009424">
    <property type="term" value="C:bacterial-type flagellum hook"/>
    <property type="evidence" value="ECO:0007669"/>
    <property type="project" value="UniProtKB-UniRule"/>
</dbReference>
<keyword evidence="4 5" id="KW-0975">Bacterial flagellum</keyword>
<evidence type="ECO:0000256" key="2">
    <source>
        <dbReference type="ARBA" id="ARBA00011255"/>
    </source>
</evidence>
<dbReference type="AlphaFoldDB" id="A0A1L4D1Y5"/>
<comment type="function">
    <text evidence="5">Required for morphogenesis and for the elongation of the flagellar filament by facilitating polymerization of the flagellin monomers at the tip of growing filament. Forms a capping structure, which prevents flagellin subunits (transported through the central channel of the flagellum) from leaking out without polymerization at the distal end.</text>
</comment>
<dbReference type="KEGG" id="saqi:AXG55_09940"/>
<evidence type="ECO:0000256" key="4">
    <source>
        <dbReference type="ARBA" id="ARBA00023143"/>
    </source>
</evidence>
<comment type="subcellular location">
    <subcellularLocation>
        <location evidence="5">Secreted</location>
    </subcellularLocation>
    <subcellularLocation>
        <location evidence="5">Bacterial flagellum</location>
    </subcellularLocation>
</comment>
<dbReference type="GO" id="GO:0007155">
    <property type="term" value="P:cell adhesion"/>
    <property type="evidence" value="ECO:0007669"/>
    <property type="project" value="InterPro"/>
</dbReference>
<dbReference type="Proteomes" id="UP000184731">
    <property type="component" value="Chromosome"/>
</dbReference>
<feature type="domain" description="Flagellar hook-associated protein 2 C-terminal" evidence="7">
    <location>
        <begin position="213"/>
        <end position="436"/>
    </location>
</feature>
<dbReference type="Pfam" id="PF07195">
    <property type="entry name" value="FliD_C"/>
    <property type="match status" value="1"/>
</dbReference>
<evidence type="ECO:0000313" key="8">
    <source>
        <dbReference type="EMBL" id="APJ04208.1"/>
    </source>
</evidence>
<comment type="subunit">
    <text evidence="2 5">Homopentamer.</text>
</comment>
<dbReference type="PANTHER" id="PTHR30288:SF0">
    <property type="entry name" value="FLAGELLAR HOOK-ASSOCIATED PROTEIN 2"/>
    <property type="match status" value="1"/>
</dbReference>
<dbReference type="InterPro" id="IPR003481">
    <property type="entry name" value="FliD_N"/>
</dbReference>
<feature type="domain" description="Flagellar hook-associated protein 2 N-terminal" evidence="6">
    <location>
        <begin position="10"/>
        <end position="105"/>
    </location>
</feature>
<dbReference type="GO" id="GO:0005576">
    <property type="term" value="C:extracellular region"/>
    <property type="evidence" value="ECO:0007669"/>
    <property type="project" value="UniProtKB-SubCell"/>
</dbReference>
<dbReference type="RefSeq" id="WP_148697961.1">
    <property type="nucleotide sequence ID" value="NZ_CP017834.1"/>
</dbReference>
<reference evidence="8 9" key="1">
    <citation type="submission" date="2016-10" db="EMBL/GenBank/DDBJ databases">
        <title>Silvanigrella aquatica sp. nov., isolated from a freshwater lake located in the Black Forest, Germany, description of Silvanigrellaceae fam. nov., Silvanigrellales ord. nov., reclassification of the order Bdellovibrionales in the class Oligoflexia, reclassification of the families Bacteriovoracaceae and Halobacteriovoraceae in the new order Bacteriovoracales ord. nov., and reclassification of the family Pseudobacteriovoracaceae in the order Oligoflexiales.</title>
        <authorList>
            <person name="Hahn M.W."/>
            <person name="Schmidt J."/>
            <person name="Koll U."/>
            <person name="Rohde M."/>
            <person name="Verbag S."/>
            <person name="Pitt A."/>
            <person name="Nakai R."/>
            <person name="Naganuma T."/>
            <person name="Lang E."/>
        </authorList>
    </citation>
    <scope>NUCLEOTIDE SEQUENCE [LARGE SCALE GENOMIC DNA]</scope>
    <source>
        <strain evidence="8 9">MWH-Nonnen-W8red</strain>
    </source>
</reference>
<protein>
    <recommendedName>
        <fullName evidence="5">Flagellar hook-associated protein 2</fullName>
        <shortName evidence="5">HAP2</shortName>
    </recommendedName>
    <alternativeName>
        <fullName evidence="5">Flagellar cap protein</fullName>
    </alternativeName>
</protein>
<dbReference type="InterPro" id="IPR010809">
    <property type="entry name" value="FliD_C"/>
</dbReference>
<comment type="similarity">
    <text evidence="1 5">Belongs to the FliD family.</text>
</comment>
<dbReference type="GO" id="GO:0071973">
    <property type="term" value="P:bacterial-type flagellum-dependent cell motility"/>
    <property type="evidence" value="ECO:0007669"/>
    <property type="project" value="TreeGrafter"/>
</dbReference>
<dbReference type="Pfam" id="PF02465">
    <property type="entry name" value="FliD_N"/>
    <property type="match status" value="1"/>
</dbReference>
<proteinExistence type="inferred from homology"/>
<dbReference type="GO" id="GO:0009421">
    <property type="term" value="C:bacterial-type flagellum filament cap"/>
    <property type="evidence" value="ECO:0007669"/>
    <property type="project" value="InterPro"/>
</dbReference>
<dbReference type="STRING" id="1915309.AXG55_09940"/>
<evidence type="ECO:0000256" key="5">
    <source>
        <dbReference type="RuleBase" id="RU362066"/>
    </source>
</evidence>
<organism evidence="8 9">
    <name type="scientific">Silvanigrella aquatica</name>
    <dbReference type="NCBI Taxonomy" id="1915309"/>
    <lineage>
        <taxon>Bacteria</taxon>
        <taxon>Pseudomonadati</taxon>
        <taxon>Bdellovibrionota</taxon>
        <taxon>Oligoflexia</taxon>
        <taxon>Silvanigrellales</taxon>
        <taxon>Silvanigrellaceae</taxon>
        <taxon>Silvanigrella</taxon>
    </lineage>
</organism>
<sequence length="450" mass="50364">MAGIRINTGSGIDPKMVDQLVEIEREPIKQLETRKKTLIDEQKLFNDLKALVSTLGTTLNGMRTKADYYKLKVVSSHPDIIEGTVDNNAPIGSYEVEVKHLAKTHKLLTQSFEDKDKTPVGFGYMTIETEEGDSFDVDIDPDRSTLQDVATQINSMDKGVKAIVINTKEKLEDDDEDNFRLLVISEKSGKQAKVTIDPDTTYLDFKEQITGRNLEMVFEDVKVYNETNKVTELIPGLVLDVKKEEPGTKINLKIDYDTDKSLETIKKFVESYNKVNEFIDKQFQLDPVTNKAGVLSKDNSLRSLRRALQTSIQFSLPSGKFQTLADVGISTDPKTGALKYDEAKAKKAMAEDYVGVSKLFIQSDDTVGIGIRMSDSVRGLQNPVSGVLPSKDREYKHILENFDKDIAVKNRQAKQREEAIRRQFTVVEQLISGMNAQGQVLQQKLGGAQG</sequence>
<keyword evidence="5" id="KW-0964">Secreted</keyword>
<dbReference type="InterPro" id="IPR040026">
    <property type="entry name" value="FliD"/>
</dbReference>
<evidence type="ECO:0000256" key="1">
    <source>
        <dbReference type="ARBA" id="ARBA00009764"/>
    </source>
</evidence>
<dbReference type="OrthoDB" id="5288608at2"/>
<name>A0A1L4D1Y5_9BACT</name>
<keyword evidence="3" id="KW-0175">Coiled coil</keyword>
<dbReference type="PANTHER" id="PTHR30288">
    <property type="entry name" value="FLAGELLAR CAP/ASSEMBLY PROTEIN FLID"/>
    <property type="match status" value="1"/>
</dbReference>
<evidence type="ECO:0000313" key="9">
    <source>
        <dbReference type="Proteomes" id="UP000184731"/>
    </source>
</evidence>
<evidence type="ECO:0000259" key="7">
    <source>
        <dbReference type="Pfam" id="PF07195"/>
    </source>
</evidence>